<proteinExistence type="predicted"/>
<dbReference type="EMBL" id="JAABLQ010000001">
    <property type="protein sequence ID" value="NBN78826.1"/>
    <property type="molecule type" value="Genomic_DNA"/>
</dbReference>
<dbReference type="AlphaFoldDB" id="A0A7X5J9W9"/>
<keyword evidence="1" id="KW-0732">Signal</keyword>
<evidence type="ECO:0000313" key="4">
    <source>
        <dbReference type="Proteomes" id="UP000586722"/>
    </source>
</evidence>
<feature type="domain" description="Solute-binding protein family 3/N-terminal" evidence="2">
    <location>
        <begin position="55"/>
        <end position="282"/>
    </location>
</feature>
<reference evidence="4" key="1">
    <citation type="submission" date="2020-01" db="EMBL/GenBank/DDBJ databases">
        <authorList>
            <person name="Fang Y."/>
            <person name="Sun R."/>
            <person name="Nie L."/>
            <person name="He J."/>
            <person name="Hao L."/>
            <person name="Wang L."/>
            <person name="Su S."/>
            <person name="Lv E."/>
            <person name="Zhang Z."/>
            <person name="Xie R."/>
            <person name="Liu H."/>
        </authorList>
    </citation>
    <scope>NUCLEOTIDE SEQUENCE [LARGE SCALE GENOMIC DNA]</scope>
    <source>
        <strain evidence="4">XCT-53</strain>
    </source>
</reference>
<dbReference type="PANTHER" id="PTHR35936:SF35">
    <property type="entry name" value="L-CYSTINE-BINDING PROTEIN TCYJ"/>
    <property type="match status" value="1"/>
</dbReference>
<sequence length="284" mass="31690">MVTYLVLALSALIVNSDEGRAQTADAPATAGATSVVPNFWDPRSLMERPAQTPDRIQFLATDDFPPFSFRDRSERLTGFHVDLARALCEELQSSCSLRVKAFEALPEALEADEGDAVIAGLAKTEELARRFRFTDVYLRLPGRFVVRSEDRGRFDGVQFAGTEVSVERGSRHAAFLKARMPDVRLKEYDSVSAARDALRRGEVAAHFGDGLTLSFWLGGALSEECCAFVPGPWLDDRFFGDGLRIAVRTDDAVLLEALNYGLRRLQEKGIYAELYRRYFPTGFF</sequence>
<accession>A0A7X5J9W9</accession>
<dbReference type="InterPro" id="IPR001638">
    <property type="entry name" value="Solute-binding_3/MltF_N"/>
</dbReference>
<dbReference type="Gene3D" id="3.40.190.10">
    <property type="entry name" value="Periplasmic binding protein-like II"/>
    <property type="match status" value="2"/>
</dbReference>
<dbReference type="Pfam" id="PF00497">
    <property type="entry name" value="SBP_bac_3"/>
    <property type="match status" value="1"/>
</dbReference>
<evidence type="ECO:0000313" key="3">
    <source>
        <dbReference type="EMBL" id="NBN78826.1"/>
    </source>
</evidence>
<keyword evidence="4" id="KW-1185">Reference proteome</keyword>
<name>A0A7X5J9W9_9HYPH</name>
<organism evidence="3 4">
    <name type="scientific">Pannonibacter tanglangensis</name>
    <dbReference type="NCBI Taxonomy" id="2750084"/>
    <lineage>
        <taxon>Bacteria</taxon>
        <taxon>Pseudomonadati</taxon>
        <taxon>Pseudomonadota</taxon>
        <taxon>Alphaproteobacteria</taxon>
        <taxon>Hyphomicrobiales</taxon>
        <taxon>Stappiaceae</taxon>
        <taxon>Pannonibacter</taxon>
    </lineage>
</organism>
<evidence type="ECO:0000259" key="2">
    <source>
        <dbReference type="SMART" id="SM00062"/>
    </source>
</evidence>
<evidence type="ECO:0000256" key="1">
    <source>
        <dbReference type="ARBA" id="ARBA00022729"/>
    </source>
</evidence>
<comment type="caution">
    <text evidence="3">The sequence shown here is derived from an EMBL/GenBank/DDBJ whole genome shotgun (WGS) entry which is preliminary data.</text>
</comment>
<dbReference type="SMART" id="SM00062">
    <property type="entry name" value="PBPb"/>
    <property type="match status" value="1"/>
</dbReference>
<gene>
    <name evidence="3" type="ORF">GWI72_11160</name>
</gene>
<dbReference type="Proteomes" id="UP000586722">
    <property type="component" value="Unassembled WGS sequence"/>
</dbReference>
<protein>
    <submittedName>
        <fullName evidence="3">Transporter substrate-binding domain-containing protein</fullName>
    </submittedName>
</protein>
<dbReference type="SUPFAM" id="SSF53850">
    <property type="entry name" value="Periplasmic binding protein-like II"/>
    <property type="match status" value="1"/>
</dbReference>
<dbReference type="PANTHER" id="PTHR35936">
    <property type="entry name" value="MEMBRANE-BOUND LYTIC MUREIN TRANSGLYCOSYLASE F"/>
    <property type="match status" value="1"/>
</dbReference>